<keyword evidence="4" id="KW-0238">DNA-binding</keyword>
<dbReference type="InterPro" id="IPR014284">
    <property type="entry name" value="RNA_pol_sigma-70_dom"/>
</dbReference>
<dbReference type="PANTHER" id="PTHR43133">
    <property type="entry name" value="RNA POLYMERASE ECF-TYPE SIGMA FACTO"/>
    <property type="match status" value="1"/>
</dbReference>
<evidence type="ECO:0000256" key="4">
    <source>
        <dbReference type="ARBA" id="ARBA00023125"/>
    </source>
</evidence>
<evidence type="ECO:0000259" key="7">
    <source>
        <dbReference type="Pfam" id="PF04545"/>
    </source>
</evidence>
<evidence type="ECO:0000256" key="2">
    <source>
        <dbReference type="ARBA" id="ARBA00023015"/>
    </source>
</evidence>
<evidence type="ECO:0000259" key="6">
    <source>
        <dbReference type="Pfam" id="PF04542"/>
    </source>
</evidence>
<feature type="domain" description="RNA polymerase sigma-70 region 4" evidence="7">
    <location>
        <begin position="138"/>
        <end position="185"/>
    </location>
</feature>
<dbReference type="EMBL" id="BAABAU010000002">
    <property type="protein sequence ID" value="GAA4266595.1"/>
    <property type="molecule type" value="Genomic_DNA"/>
</dbReference>
<dbReference type="InterPro" id="IPR007627">
    <property type="entry name" value="RNA_pol_sigma70_r2"/>
</dbReference>
<evidence type="ECO:0000256" key="5">
    <source>
        <dbReference type="ARBA" id="ARBA00023163"/>
    </source>
</evidence>
<sequence length="193" mass="21723">MPPFPATTDGALVSDDDLLLLTADGDQRAFAMLYDRTAPRVLGIVTQCLRDPVQSEEVTQEVYLELWQRAARFDSSKGKATSWMITTARRRAIDRVRASQASRDRDMRIGIRDQPLPYDQVAETIDLRFAHADVTKAMTHITSLQREVIQLAYFQSMTMAEIAEQLDVSVGAVKTRLRDGLIALRRVMKPKAA</sequence>
<dbReference type="InterPro" id="IPR007630">
    <property type="entry name" value="RNA_pol_sigma70_r4"/>
</dbReference>
<dbReference type="PANTHER" id="PTHR43133:SF66">
    <property type="entry name" value="ECF RNA POLYMERASE SIGMA FACTOR SIGK"/>
    <property type="match status" value="1"/>
</dbReference>
<keyword evidence="2" id="KW-0805">Transcription regulation</keyword>
<dbReference type="Proteomes" id="UP001501594">
    <property type="component" value="Unassembled WGS sequence"/>
</dbReference>
<keyword evidence="3" id="KW-0731">Sigma factor</keyword>
<keyword evidence="5" id="KW-0804">Transcription</keyword>
<name>A0ABP8E2Y1_9MICO</name>
<dbReference type="Gene3D" id="1.10.1740.10">
    <property type="match status" value="1"/>
</dbReference>
<dbReference type="NCBIfam" id="NF007228">
    <property type="entry name" value="PRK09646.1"/>
    <property type="match status" value="1"/>
</dbReference>
<dbReference type="InterPro" id="IPR036388">
    <property type="entry name" value="WH-like_DNA-bd_sf"/>
</dbReference>
<comment type="caution">
    <text evidence="8">The sequence shown here is derived from an EMBL/GenBank/DDBJ whole genome shotgun (WGS) entry which is preliminary data.</text>
</comment>
<feature type="domain" description="RNA polymerase sigma-70 region 2" evidence="6">
    <location>
        <begin position="33"/>
        <end position="100"/>
    </location>
</feature>
<dbReference type="CDD" id="cd06171">
    <property type="entry name" value="Sigma70_r4"/>
    <property type="match status" value="1"/>
</dbReference>
<dbReference type="Pfam" id="PF04545">
    <property type="entry name" value="Sigma70_r4"/>
    <property type="match status" value="1"/>
</dbReference>
<protein>
    <submittedName>
        <fullName evidence="8">Sigma-70 family RNA polymerase sigma factor</fullName>
    </submittedName>
</protein>
<accession>A0ABP8E2Y1</accession>
<dbReference type="Gene3D" id="1.10.10.10">
    <property type="entry name" value="Winged helix-like DNA-binding domain superfamily/Winged helix DNA-binding domain"/>
    <property type="match status" value="1"/>
</dbReference>
<dbReference type="RefSeq" id="WP_344796133.1">
    <property type="nucleotide sequence ID" value="NZ_BAABAU010000002.1"/>
</dbReference>
<dbReference type="SUPFAM" id="SSF88659">
    <property type="entry name" value="Sigma3 and sigma4 domains of RNA polymerase sigma factors"/>
    <property type="match status" value="1"/>
</dbReference>
<dbReference type="SUPFAM" id="SSF88946">
    <property type="entry name" value="Sigma2 domain of RNA polymerase sigma factors"/>
    <property type="match status" value="1"/>
</dbReference>
<proteinExistence type="inferred from homology"/>
<dbReference type="InterPro" id="IPR013325">
    <property type="entry name" value="RNA_pol_sigma_r2"/>
</dbReference>
<dbReference type="Pfam" id="PF04542">
    <property type="entry name" value="Sigma70_r2"/>
    <property type="match status" value="1"/>
</dbReference>
<dbReference type="NCBIfam" id="TIGR02937">
    <property type="entry name" value="sigma70-ECF"/>
    <property type="match status" value="1"/>
</dbReference>
<reference evidence="9" key="1">
    <citation type="journal article" date="2019" name="Int. J. Syst. Evol. Microbiol.">
        <title>The Global Catalogue of Microorganisms (GCM) 10K type strain sequencing project: providing services to taxonomists for standard genome sequencing and annotation.</title>
        <authorList>
            <consortium name="The Broad Institute Genomics Platform"/>
            <consortium name="The Broad Institute Genome Sequencing Center for Infectious Disease"/>
            <person name="Wu L."/>
            <person name="Ma J."/>
        </authorList>
    </citation>
    <scope>NUCLEOTIDE SEQUENCE [LARGE SCALE GENOMIC DNA]</scope>
    <source>
        <strain evidence="9">JCM 17442</strain>
    </source>
</reference>
<evidence type="ECO:0000313" key="8">
    <source>
        <dbReference type="EMBL" id="GAA4266595.1"/>
    </source>
</evidence>
<keyword evidence="9" id="KW-1185">Reference proteome</keyword>
<dbReference type="InterPro" id="IPR013324">
    <property type="entry name" value="RNA_pol_sigma_r3/r4-like"/>
</dbReference>
<comment type="similarity">
    <text evidence="1">Belongs to the sigma-70 factor family. ECF subfamily.</text>
</comment>
<evidence type="ECO:0000313" key="9">
    <source>
        <dbReference type="Proteomes" id="UP001501594"/>
    </source>
</evidence>
<gene>
    <name evidence="8" type="ORF">GCM10022256_22070</name>
</gene>
<organism evidence="8 9">
    <name type="scientific">Frondihabitans peucedani</name>
    <dbReference type="NCBI Taxonomy" id="598626"/>
    <lineage>
        <taxon>Bacteria</taxon>
        <taxon>Bacillati</taxon>
        <taxon>Actinomycetota</taxon>
        <taxon>Actinomycetes</taxon>
        <taxon>Micrococcales</taxon>
        <taxon>Microbacteriaceae</taxon>
        <taxon>Frondihabitans</taxon>
    </lineage>
</organism>
<evidence type="ECO:0000256" key="3">
    <source>
        <dbReference type="ARBA" id="ARBA00023082"/>
    </source>
</evidence>
<dbReference type="InterPro" id="IPR039425">
    <property type="entry name" value="RNA_pol_sigma-70-like"/>
</dbReference>
<evidence type="ECO:0000256" key="1">
    <source>
        <dbReference type="ARBA" id="ARBA00010641"/>
    </source>
</evidence>